<dbReference type="GeneID" id="64053242"/>
<evidence type="ECO:0000259" key="1">
    <source>
        <dbReference type="Pfam" id="PF13460"/>
    </source>
</evidence>
<dbReference type="Proteomes" id="UP000236214">
    <property type="component" value="Unassembled WGS sequence"/>
</dbReference>
<gene>
    <name evidence="2" type="ORF">TEHN7118_0126</name>
</gene>
<dbReference type="InterPro" id="IPR036291">
    <property type="entry name" value="NAD(P)-bd_dom_sf"/>
</dbReference>
<accession>A0A2H6DKX6</accession>
<dbReference type="InterPro" id="IPR016040">
    <property type="entry name" value="NAD(P)-bd_dom"/>
</dbReference>
<evidence type="ECO:0000313" key="2">
    <source>
        <dbReference type="EMBL" id="GBD67320.1"/>
    </source>
</evidence>
<dbReference type="PANTHER" id="PTHR15020:SF50">
    <property type="entry name" value="UPF0659 PROTEIN YMR090W"/>
    <property type="match status" value="1"/>
</dbReference>
<comment type="caution">
    <text evidence="2">The sequence shown here is derived from an EMBL/GenBank/DDBJ whole genome shotgun (WGS) entry which is preliminary data.</text>
</comment>
<evidence type="ECO:0000313" key="3">
    <source>
        <dbReference type="Proteomes" id="UP000236214"/>
    </source>
</evidence>
<protein>
    <recommendedName>
        <fullName evidence="1">NAD(P)-binding domain-containing protein</fullName>
    </recommendedName>
</protein>
<dbReference type="AlphaFoldDB" id="A0A2H6DKX6"/>
<dbReference type="EMBL" id="BDEC01000005">
    <property type="protein sequence ID" value="GBD67320.1"/>
    <property type="molecule type" value="Genomic_DNA"/>
</dbReference>
<dbReference type="SUPFAM" id="SSF51735">
    <property type="entry name" value="NAD(P)-binding Rossmann-fold domains"/>
    <property type="match status" value="1"/>
</dbReference>
<dbReference type="PANTHER" id="PTHR15020">
    <property type="entry name" value="FLAVIN REDUCTASE-RELATED"/>
    <property type="match status" value="1"/>
</dbReference>
<keyword evidence="3" id="KW-1185">Reference proteome</keyword>
<reference evidence="2 3" key="1">
    <citation type="submission" date="2016-05" db="EMBL/GenBank/DDBJ databases">
        <title>Whole genome sequencing of Tetragenococcus halophilus subsp. halophilus NISL 7118.</title>
        <authorList>
            <person name="Shiwa Y."/>
            <person name="Nishimura I."/>
            <person name="Yoshikawa H."/>
            <person name="Koyama Y."/>
            <person name="Oguma T."/>
        </authorList>
    </citation>
    <scope>NUCLEOTIDE SEQUENCE [LARGE SCALE GENOMIC DNA]</scope>
    <source>
        <strain evidence="2 3">NISL 7118</strain>
    </source>
</reference>
<sequence>MKVLVVGANGKVAKCFADLTKGYSDIEEKAVIRDASQKTFFDERGIETQVLDIIYNSIEDFAEAMSDVDAVVFSAGAGGSGLDKTVMVDLDGAIKIMTAAEQANVKRFVMVSTFRTGRKQIAKGIENDAPLKIYTIAKNYADEWLKNRTELDWTIIHPGTLTDEKGNGKVQVGMGLKHSEVPRQDIAQTILASLQDDSTIRKEFEVLAGDKPISEAIKNV</sequence>
<name>A0A2H6DKX6_TETHA</name>
<organism evidence="2 3">
    <name type="scientific">Tetragenococcus halophilus subsp. halophilus</name>
    <dbReference type="NCBI Taxonomy" id="1513897"/>
    <lineage>
        <taxon>Bacteria</taxon>
        <taxon>Bacillati</taxon>
        <taxon>Bacillota</taxon>
        <taxon>Bacilli</taxon>
        <taxon>Lactobacillales</taxon>
        <taxon>Enterococcaceae</taxon>
        <taxon>Tetragenococcus</taxon>
    </lineage>
</organism>
<dbReference type="Gene3D" id="3.40.50.720">
    <property type="entry name" value="NAD(P)-binding Rossmann-like Domain"/>
    <property type="match status" value="1"/>
</dbReference>
<proteinExistence type="predicted"/>
<dbReference type="RefSeq" id="WP_069028582.1">
    <property type="nucleotide sequence ID" value="NZ_BDEB01000035.1"/>
</dbReference>
<dbReference type="CDD" id="cd05243">
    <property type="entry name" value="SDR_a5"/>
    <property type="match status" value="1"/>
</dbReference>
<feature type="domain" description="NAD(P)-binding" evidence="1">
    <location>
        <begin position="7"/>
        <end position="196"/>
    </location>
</feature>
<dbReference type="Pfam" id="PF13460">
    <property type="entry name" value="NAD_binding_10"/>
    <property type="match status" value="1"/>
</dbReference>